<organism evidence="5 6">
    <name type="scientific">Mariprofundus micogutta</name>
    <dbReference type="NCBI Taxonomy" id="1921010"/>
    <lineage>
        <taxon>Bacteria</taxon>
        <taxon>Pseudomonadati</taxon>
        <taxon>Pseudomonadota</taxon>
        <taxon>Candidatius Mariprofundia</taxon>
        <taxon>Mariprofundales</taxon>
        <taxon>Mariprofundaceae</taxon>
        <taxon>Mariprofundus</taxon>
    </lineage>
</organism>
<name>A0A1L8CRD8_9PROT</name>
<evidence type="ECO:0000313" key="6">
    <source>
        <dbReference type="Proteomes" id="UP000231632"/>
    </source>
</evidence>
<reference evidence="5 6" key="1">
    <citation type="journal article" date="2017" name="Arch. Microbiol.">
        <title>Mariprofundus micogutta sp. nov., a novel iron-oxidizing zetaproteobacterium isolated from a deep-sea hydrothermal field at the Bayonnaise knoll of the Izu-Ogasawara arc, and a description of Mariprofundales ord. nov. and Zetaproteobacteria classis nov.</title>
        <authorList>
            <person name="Makita H."/>
            <person name="Tanaka E."/>
            <person name="Mitsunobu S."/>
            <person name="Miyazaki M."/>
            <person name="Nunoura T."/>
            <person name="Uematsu K."/>
            <person name="Takaki Y."/>
            <person name="Nishi S."/>
            <person name="Shimamura S."/>
            <person name="Takai K."/>
        </authorList>
    </citation>
    <scope>NUCLEOTIDE SEQUENCE [LARGE SCALE GENOMIC DNA]</scope>
    <source>
        <strain evidence="5 6">ET2</strain>
    </source>
</reference>
<dbReference type="SMART" id="SM00382">
    <property type="entry name" value="AAA"/>
    <property type="match status" value="1"/>
</dbReference>
<dbReference type="EMBL" id="BDFD01000045">
    <property type="protein sequence ID" value="GAV21478.1"/>
    <property type="molecule type" value="Genomic_DNA"/>
</dbReference>
<dbReference type="Pfam" id="PF01695">
    <property type="entry name" value="IstB_IS21"/>
    <property type="match status" value="1"/>
</dbReference>
<dbReference type="GO" id="GO:0006260">
    <property type="term" value="P:DNA replication"/>
    <property type="evidence" value="ECO:0007669"/>
    <property type="project" value="TreeGrafter"/>
</dbReference>
<keyword evidence="6" id="KW-1185">Reference proteome</keyword>
<dbReference type="OrthoDB" id="5298101at2"/>
<dbReference type="InterPro" id="IPR027417">
    <property type="entry name" value="P-loop_NTPase"/>
</dbReference>
<dbReference type="Gene3D" id="3.40.50.300">
    <property type="entry name" value="P-loop containing nucleotide triphosphate hydrolases"/>
    <property type="match status" value="1"/>
</dbReference>
<dbReference type="PANTHER" id="PTHR30050:SF4">
    <property type="entry name" value="ATP-BINDING PROTEIN RV3427C IN INSERTION SEQUENCE-RELATED"/>
    <property type="match status" value="1"/>
</dbReference>
<proteinExistence type="inferred from homology"/>
<dbReference type="SUPFAM" id="SSF52540">
    <property type="entry name" value="P-loop containing nucleoside triphosphate hydrolases"/>
    <property type="match status" value="1"/>
</dbReference>
<protein>
    <submittedName>
        <fullName evidence="5">Transposase/IS protein</fullName>
    </submittedName>
</protein>
<keyword evidence="2" id="KW-0547">Nucleotide-binding</keyword>
<dbReference type="NCBIfam" id="NF038214">
    <property type="entry name" value="IS21_help_AAA"/>
    <property type="match status" value="1"/>
</dbReference>
<evidence type="ECO:0000259" key="4">
    <source>
        <dbReference type="SMART" id="SM00382"/>
    </source>
</evidence>
<keyword evidence="3" id="KW-0067">ATP-binding</keyword>
<dbReference type="InterPro" id="IPR003593">
    <property type="entry name" value="AAA+_ATPase"/>
</dbReference>
<dbReference type="STRING" id="1921010.MMIC_P2473"/>
<accession>A0A1L8CRD8</accession>
<sequence length="242" mass="27008">MPSTDIIASLKALKLFGMAGSYDETLDTAIRDRKTMAQFLALLCQTEAEDRRVRSIRYQMGIAGFPVSKGIDTFIFTDTPINEQQVRSLYQGSFLVDYRNIVLVGGTGTGKTHLAIAMAAHAIRCGKRGRFYSVVDLVNRLEQEHRNGEAGKLARQLARLDFVVLDELGYLPFSQAGAARLFHLVSGCYEVTSLIITTNLSFGEWSQVFGDAKMTTAMLDRITHHCDIIETGNESWRFKNRA</sequence>
<evidence type="ECO:0000313" key="5">
    <source>
        <dbReference type="EMBL" id="GAV21478.1"/>
    </source>
</evidence>
<evidence type="ECO:0000256" key="2">
    <source>
        <dbReference type="ARBA" id="ARBA00022741"/>
    </source>
</evidence>
<dbReference type="Proteomes" id="UP000231632">
    <property type="component" value="Unassembled WGS sequence"/>
</dbReference>
<comment type="caution">
    <text evidence="5">The sequence shown here is derived from an EMBL/GenBank/DDBJ whole genome shotgun (WGS) entry which is preliminary data.</text>
</comment>
<dbReference type="PANTHER" id="PTHR30050">
    <property type="entry name" value="CHROMOSOMAL REPLICATION INITIATOR PROTEIN DNAA"/>
    <property type="match status" value="1"/>
</dbReference>
<dbReference type="CDD" id="cd00009">
    <property type="entry name" value="AAA"/>
    <property type="match status" value="1"/>
</dbReference>
<comment type="similarity">
    <text evidence="1">Belongs to the IS21/IS1162 putative ATP-binding protein family.</text>
</comment>
<dbReference type="AlphaFoldDB" id="A0A1L8CRD8"/>
<evidence type="ECO:0000256" key="3">
    <source>
        <dbReference type="ARBA" id="ARBA00022840"/>
    </source>
</evidence>
<dbReference type="PIRSF" id="PIRSF003073">
    <property type="entry name" value="DNAC_TnpB_IstB"/>
    <property type="match status" value="1"/>
</dbReference>
<evidence type="ECO:0000256" key="1">
    <source>
        <dbReference type="ARBA" id="ARBA00008059"/>
    </source>
</evidence>
<dbReference type="InterPro" id="IPR047661">
    <property type="entry name" value="IstB"/>
</dbReference>
<dbReference type="InterPro" id="IPR028350">
    <property type="entry name" value="DNAC/IstB-like"/>
</dbReference>
<dbReference type="RefSeq" id="WP_072660767.1">
    <property type="nucleotide sequence ID" value="NZ_BDFD01000045.1"/>
</dbReference>
<dbReference type="InterPro" id="IPR002611">
    <property type="entry name" value="IstB_ATP-bd"/>
</dbReference>
<dbReference type="GO" id="GO:0005524">
    <property type="term" value="F:ATP binding"/>
    <property type="evidence" value="ECO:0007669"/>
    <property type="project" value="UniProtKB-KW"/>
</dbReference>
<gene>
    <name evidence="5" type="ORF">MMIC_P2473</name>
</gene>
<feature type="domain" description="AAA+ ATPase" evidence="4">
    <location>
        <begin position="97"/>
        <end position="230"/>
    </location>
</feature>